<feature type="transmembrane region" description="Helical" evidence="8">
    <location>
        <begin position="150"/>
        <end position="169"/>
    </location>
</feature>
<evidence type="ECO:0000256" key="2">
    <source>
        <dbReference type="ARBA" id="ARBA00007998"/>
    </source>
</evidence>
<feature type="transmembrane region" description="Helical" evidence="8">
    <location>
        <begin position="189"/>
        <end position="207"/>
    </location>
</feature>
<keyword evidence="7 8" id="KW-0472">Membrane</keyword>
<name>A0ABV3Q513_9BACL</name>
<feature type="transmembrane region" description="Helical" evidence="8">
    <location>
        <begin position="43"/>
        <end position="64"/>
    </location>
</feature>
<comment type="subcellular location">
    <subcellularLocation>
        <location evidence="1">Membrane</location>
        <topology evidence="1">Multi-pass membrane protein</topology>
    </subcellularLocation>
</comment>
<dbReference type="PANTHER" id="PTHR34975:SF2">
    <property type="entry name" value="SPORE GERMINATION PROTEIN A2"/>
    <property type="match status" value="1"/>
</dbReference>
<keyword evidence="5 8" id="KW-0812">Transmembrane</keyword>
<keyword evidence="4" id="KW-0309">Germination</keyword>
<feature type="transmembrane region" description="Helical" evidence="8">
    <location>
        <begin position="273"/>
        <end position="297"/>
    </location>
</feature>
<sequence>MRNSQNGTITPTQATIIIINYTMSVAILTLPRAAANEVGTPDVWIALLISSLVPLTMAFVIINLNRRYPNQTFYQYSDLIVGKVLGFLFSLLIILIFVIDVAFEVRMIAEVVETYLLEGTPIIVLIVIVLWLSLYLVVDGIPSIARIAQIIFPLTIITFVIVALMSFGLFELNHLRPVLGEGIRPVLDIKSIVLSTSGVEIILIIQACMTDQPKVKKVIFIGVLVPTVIYILTLVMVIGALSIDGVANLTYPTIMLIQSFEFPELLFERFDSLFLIIWTMQIFFTLSVSFYLASLGLSQIFNKDIKRFMYGLLPIIFILSMIPQNLYQIFWIGNMIAYASIVLFGVVPFLLLLISFIRRKAQ</sequence>
<organism evidence="9 10">
    <name type="scientific">Jeotgalibacillus marinus</name>
    <dbReference type="NCBI Taxonomy" id="86667"/>
    <lineage>
        <taxon>Bacteria</taxon>
        <taxon>Bacillati</taxon>
        <taxon>Bacillota</taxon>
        <taxon>Bacilli</taxon>
        <taxon>Bacillales</taxon>
        <taxon>Caryophanaceae</taxon>
        <taxon>Jeotgalibacillus</taxon>
    </lineage>
</organism>
<evidence type="ECO:0000313" key="10">
    <source>
        <dbReference type="Proteomes" id="UP001556040"/>
    </source>
</evidence>
<dbReference type="PANTHER" id="PTHR34975">
    <property type="entry name" value="SPORE GERMINATION PROTEIN A2"/>
    <property type="match status" value="1"/>
</dbReference>
<dbReference type="RefSeq" id="WP_367779915.1">
    <property type="nucleotide sequence ID" value="NZ_JBFMIA010000010.1"/>
</dbReference>
<evidence type="ECO:0000256" key="7">
    <source>
        <dbReference type="ARBA" id="ARBA00023136"/>
    </source>
</evidence>
<evidence type="ECO:0000313" key="9">
    <source>
        <dbReference type="EMBL" id="MEW9502424.1"/>
    </source>
</evidence>
<feature type="transmembrane region" description="Helical" evidence="8">
    <location>
        <begin position="219"/>
        <end position="243"/>
    </location>
</feature>
<dbReference type="InterPro" id="IPR004761">
    <property type="entry name" value="Spore_GerAB"/>
</dbReference>
<proteinExistence type="inferred from homology"/>
<evidence type="ECO:0000256" key="6">
    <source>
        <dbReference type="ARBA" id="ARBA00022989"/>
    </source>
</evidence>
<comment type="caution">
    <text evidence="9">The sequence shown here is derived from an EMBL/GenBank/DDBJ whole genome shotgun (WGS) entry which is preliminary data.</text>
</comment>
<feature type="transmembrane region" description="Helical" evidence="8">
    <location>
        <begin position="84"/>
        <end position="103"/>
    </location>
</feature>
<dbReference type="Gene3D" id="1.20.1740.10">
    <property type="entry name" value="Amino acid/polyamine transporter I"/>
    <property type="match status" value="1"/>
</dbReference>
<dbReference type="NCBIfam" id="TIGR00912">
    <property type="entry name" value="2A0309"/>
    <property type="match status" value="1"/>
</dbReference>
<keyword evidence="6 8" id="KW-1133">Transmembrane helix</keyword>
<keyword evidence="3" id="KW-0813">Transport</keyword>
<keyword evidence="10" id="KW-1185">Reference proteome</keyword>
<evidence type="ECO:0000256" key="5">
    <source>
        <dbReference type="ARBA" id="ARBA00022692"/>
    </source>
</evidence>
<comment type="similarity">
    <text evidence="2">Belongs to the amino acid-polyamine-organocation (APC) superfamily. Spore germination protein (SGP) (TC 2.A.3.9) family.</text>
</comment>
<reference evidence="9 10" key="1">
    <citation type="journal article" date="1979" name="Int. J. Syst. Evol. Microbiol.">
        <title>Bacillus globisporus subsp. marinus subsp. nov.</title>
        <authorList>
            <person name="Liu H."/>
        </authorList>
    </citation>
    <scope>NUCLEOTIDE SEQUENCE [LARGE SCALE GENOMIC DNA]</scope>
    <source>
        <strain evidence="9 10">DSM 1297</strain>
    </source>
</reference>
<dbReference type="Proteomes" id="UP001556040">
    <property type="component" value="Unassembled WGS sequence"/>
</dbReference>
<evidence type="ECO:0000256" key="8">
    <source>
        <dbReference type="SAM" id="Phobius"/>
    </source>
</evidence>
<evidence type="ECO:0000256" key="3">
    <source>
        <dbReference type="ARBA" id="ARBA00022448"/>
    </source>
</evidence>
<accession>A0ABV3Q513</accession>
<evidence type="ECO:0000256" key="1">
    <source>
        <dbReference type="ARBA" id="ARBA00004141"/>
    </source>
</evidence>
<feature type="transmembrane region" description="Helical" evidence="8">
    <location>
        <begin position="336"/>
        <end position="357"/>
    </location>
</feature>
<feature type="transmembrane region" description="Helical" evidence="8">
    <location>
        <begin position="309"/>
        <end position="330"/>
    </location>
</feature>
<evidence type="ECO:0000256" key="4">
    <source>
        <dbReference type="ARBA" id="ARBA00022544"/>
    </source>
</evidence>
<gene>
    <name evidence="9" type="ORF">AB1471_11535</name>
</gene>
<protein>
    <submittedName>
        <fullName evidence="9">GerAB/ArcD/ProY family transporter</fullName>
    </submittedName>
</protein>
<feature type="transmembrane region" description="Helical" evidence="8">
    <location>
        <begin position="115"/>
        <end position="138"/>
    </location>
</feature>
<dbReference type="EMBL" id="JBFMIA010000010">
    <property type="protein sequence ID" value="MEW9502424.1"/>
    <property type="molecule type" value="Genomic_DNA"/>
</dbReference>
<feature type="transmembrane region" description="Helical" evidence="8">
    <location>
        <begin position="12"/>
        <end position="31"/>
    </location>
</feature>
<dbReference type="Pfam" id="PF03845">
    <property type="entry name" value="Spore_permease"/>
    <property type="match status" value="1"/>
</dbReference>